<keyword evidence="4 11" id="KW-0813">Transport</keyword>
<sequence length="114" mass="11468">MATVLMVIQVLVALALIGVVLVQHGKGADMGASFGGGSSQTLFGARGSATFLSRVTAVLATLFFATSLGLAYLSARPHSVPSMTRLVQHTAPAAPAPQSAPPPSVPGIPVHKAP</sequence>
<evidence type="ECO:0000256" key="9">
    <source>
        <dbReference type="ARBA" id="ARBA00023010"/>
    </source>
</evidence>
<evidence type="ECO:0000313" key="14">
    <source>
        <dbReference type="Proteomes" id="UP000253250"/>
    </source>
</evidence>
<dbReference type="EMBL" id="PSYR01000002">
    <property type="protein sequence ID" value="RCN56493.1"/>
    <property type="molecule type" value="Genomic_DNA"/>
</dbReference>
<dbReference type="PANTHER" id="PTHR34182">
    <property type="entry name" value="PROTEIN-EXPORT MEMBRANE PROTEIN SECG"/>
    <property type="match status" value="1"/>
</dbReference>
<dbReference type="NCBIfam" id="TIGR00810">
    <property type="entry name" value="secG"/>
    <property type="match status" value="1"/>
</dbReference>
<comment type="caution">
    <text evidence="13">The sequence shown here is derived from an EMBL/GenBank/DDBJ whole genome shotgun (WGS) entry which is preliminary data.</text>
</comment>
<gene>
    <name evidence="13" type="ORF">C4900_11860</name>
</gene>
<dbReference type="RefSeq" id="WP_065970768.1">
    <property type="nucleotide sequence ID" value="NZ_CP080624.1"/>
</dbReference>
<keyword evidence="7 11" id="KW-0653">Protein transport</keyword>
<evidence type="ECO:0000313" key="13">
    <source>
        <dbReference type="EMBL" id="RCN56493.1"/>
    </source>
</evidence>
<keyword evidence="14" id="KW-1185">Reference proteome</keyword>
<dbReference type="PRINTS" id="PR01651">
    <property type="entry name" value="SECGEXPORT"/>
</dbReference>
<accession>A0A1C2G148</accession>
<dbReference type="OrthoDB" id="9813947at2"/>
<dbReference type="GO" id="GO:0015450">
    <property type="term" value="F:protein-transporting ATPase activity"/>
    <property type="evidence" value="ECO:0007669"/>
    <property type="project" value="UniProtKB-UniRule"/>
</dbReference>
<feature type="transmembrane region" description="Helical" evidence="11">
    <location>
        <begin position="51"/>
        <end position="75"/>
    </location>
</feature>
<dbReference type="GO" id="GO:0005886">
    <property type="term" value="C:plasma membrane"/>
    <property type="evidence" value="ECO:0007669"/>
    <property type="project" value="UniProtKB-SubCell"/>
</dbReference>
<feature type="region of interest" description="Disordered" evidence="12">
    <location>
        <begin position="85"/>
        <end position="114"/>
    </location>
</feature>
<dbReference type="GO" id="GO:0065002">
    <property type="term" value="P:intracellular protein transmembrane transport"/>
    <property type="evidence" value="ECO:0007669"/>
    <property type="project" value="TreeGrafter"/>
</dbReference>
<feature type="compositionally biased region" description="Pro residues" evidence="12">
    <location>
        <begin position="94"/>
        <end position="106"/>
    </location>
</feature>
<evidence type="ECO:0000256" key="1">
    <source>
        <dbReference type="ARBA" id="ARBA00004651"/>
    </source>
</evidence>
<evidence type="ECO:0000256" key="8">
    <source>
        <dbReference type="ARBA" id="ARBA00022989"/>
    </source>
</evidence>
<keyword evidence="9 11" id="KW-0811">Translocation</keyword>
<evidence type="ECO:0000256" key="2">
    <source>
        <dbReference type="ARBA" id="ARBA00008445"/>
    </source>
</evidence>
<evidence type="ECO:0000256" key="6">
    <source>
        <dbReference type="ARBA" id="ARBA00022692"/>
    </source>
</evidence>
<organism evidence="13 14">
    <name type="scientific">Acidiferrobacter thiooxydans</name>
    <dbReference type="NCBI Taxonomy" id="163359"/>
    <lineage>
        <taxon>Bacteria</taxon>
        <taxon>Pseudomonadati</taxon>
        <taxon>Pseudomonadota</taxon>
        <taxon>Gammaproteobacteria</taxon>
        <taxon>Acidiferrobacterales</taxon>
        <taxon>Acidiferrobacteraceae</taxon>
        <taxon>Acidiferrobacter</taxon>
    </lineage>
</organism>
<proteinExistence type="inferred from homology"/>
<comment type="subcellular location">
    <subcellularLocation>
        <location evidence="1 11">Cell membrane</location>
        <topology evidence="1 11">Multi-pass membrane protein</topology>
    </subcellularLocation>
</comment>
<evidence type="ECO:0000256" key="7">
    <source>
        <dbReference type="ARBA" id="ARBA00022927"/>
    </source>
</evidence>
<keyword evidence="6 11" id="KW-0812">Transmembrane</keyword>
<dbReference type="GO" id="GO:0043952">
    <property type="term" value="P:protein transport by the Sec complex"/>
    <property type="evidence" value="ECO:0007669"/>
    <property type="project" value="TreeGrafter"/>
</dbReference>
<comment type="similarity">
    <text evidence="2 11">Belongs to the SecG family.</text>
</comment>
<reference evidence="13 14" key="1">
    <citation type="submission" date="2018-02" db="EMBL/GenBank/DDBJ databases">
        <title>Insights into the biology of acidophilic members of the Acidiferrobacteraceae family derived from comparative genomic analyses.</title>
        <authorList>
            <person name="Issotta F."/>
            <person name="Thyssen C."/>
            <person name="Mena C."/>
            <person name="Moya A."/>
            <person name="Bellenberg S."/>
            <person name="Sproer C."/>
            <person name="Covarrubias P.C."/>
            <person name="Sand W."/>
            <person name="Quatrini R."/>
            <person name="Vera M."/>
        </authorList>
    </citation>
    <scope>NUCLEOTIDE SEQUENCE [LARGE SCALE GENOMIC DNA]</scope>
    <source>
        <strain evidence="14">m-1</strain>
    </source>
</reference>
<dbReference type="STRING" id="163359.A9R16_12935"/>
<name>A0A1C2G148_9GAMM</name>
<dbReference type="GO" id="GO:0009306">
    <property type="term" value="P:protein secretion"/>
    <property type="evidence" value="ECO:0007669"/>
    <property type="project" value="UniProtKB-UniRule"/>
</dbReference>
<evidence type="ECO:0000256" key="11">
    <source>
        <dbReference type="RuleBase" id="RU365087"/>
    </source>
</evidence>
<keyword evidence="10 11" id="KW-0472">Membrane</keyword>
<dbReference type="Proteomes" id="UP000253250">
    <property type="component" value="Unassembled WGS sequence"/>
</dbReference>
<dbReference type="Pfam" id="PF03840">
    <property type="entry name" value="SecG"/>
    <property type="match status" value="1"/>
</dbReference>
<evidence type="ECO:0000256" key="4">
    <source>
        <dbReference type="ARBA" id="ARBA00022448"/>
    </source>
</evidence>
<comment type="function">
    <text evidence="11">Involved in protein export. Participates in an early event of protein translocation.</text>
</comment>
<keyword evidence="8 11" id="KW-1133">Transmembrane helix</keyword>
<dbReference type="InterPro" id="IPR004692">
    <property type="entry name" value="SecG"/>
</dbReference>
<evidence type="ECO:0000256" key="3">
    <source>
        <dbReference type="ARBA" id="ARBA00017876"/>
    </source>
</evidence>
<comment type="caution">
    <text evidence="11">Lacks conserved residue(s) required for the propagation of feature annotation.</text>
</comment>
<protein>
    <recommendedName>
        <fullName evidence="3 11">Protein-export membrane protein SecG</fullName>
    </recommendedName>
</protein>
<evidence type="ECO:0000256" key="10">
    <source>
        <dbReference type="ARBA" id="ARBA00023136"/>
    </source>
</evidence>
<evidence type="ECO:0000256" key="5">
    <source>
        <dbReference type="ARBA" id="ARBA00022475"/>
    </source>
</evidence>
<evidence type="ECO:0000256" key="12">
    <source>
        <dbReference type="SAM" id="MobiDB-lite"/>
    </source>
</evidence>
<dbReference type="AlphaFoldDB" id="A0A1C2G148"/>
<keyword evidence="5 11" id="KW-1003">Cell membrane</keyword>
<dbReference type="PANTHER" id="PTHR34182:SF1">
    <property type="entry name" value="PROTEIN-EXPORT MEMBRANE PROTEIN SECG"/>
    <property type="match status" value="1"/>
</dbReference>